<feature type="compositionally biased region" description="Low complexity" evidence="1">
    <location>
        <begin position="402"/>
        <end position="413"/>
    </location>
</feature>
<dbReference type="Pfam" id="PF07964">
    <property type="entry name" value="Red1"/>
    <property type="match status" value="1"/>
</dbReference>
<evidence type="ECO:0000313" key="2">
    <source>
        <dbReference type="EMBL" id="KAH3682966.1"/>
    </source>
</evidence>
<feature type="compositionally biased region" description="Polar residues" evidence="1">
    <location>
        <begin position="376"/>
        <end position="401"/>
    </location>
</feature>
<evidence type="ECO:0000313" key="3">
    <source>
        <dbReference type="Proteomes" id="UP000774326"/>
    </source>
</evidence>
<gene>
    <name evidence="2" type="ORF">WICPIJ_006053</name>
</gene>
<dbReference type="InterPro" id="IPR012491">
    <property type="entry name" value="Red1/Rec10"/>
</dbReference>
<feature type="compositionally biased region" description="Acidic residues" evidence="1">
    <location>
        <begin position="719"/>
        <end position="733"/>
    </location>
</feature>
<dbReference type="GO" id="GO:0007131">
    <property type="term" value="P:reciprocal meiotic recombination"/>
    <property type="evidence" value="ECO:0007669"/>
    <property type="project" value="InterPro"/>
</dbReference>
<protein>
    <submittedName>
        <fullName evidence="2">Uncharacterized protein</fullName>
    </submittedName>
</protein>
<dbReference type="Proteomes" id="UP000774326">
    <property type="component" value="Unassembled WGS sequence"/>
</dbReference>
<dbReference type="AlphaFoldDB" id="A0A9P8TL82"/>
<feature type="region of interest" description="Disordered" evidence="1">
    <location>
        <begin position="370"/>
        <end position="449"/>
    </location>
</feature>
<evidence type="ECO:0000256" key="1">
    <source>
        <dbReference type="SAM" id="MobiDB-lite"/>
    </source>
</evidence>
<reference evidence="2" key="2">
    <citation type="submission" date="2021-01" db="EMBL/GenBank/DDBJ databases">
        <authorList>
            <person name="Schikora-Tamarit M.A."/>
        </authorList>
    </citation>
    <scope>NUCLEOTIDE SEQUENCE</scope>
    <source>
        <strain evidence="2">CBS2887</strain>
    </source>
</reference>
<organism evidence="2 3">
    <name type="scientific">Wickerhamomyces pijperi</name>
    <name type="common">Yeast</name>
    <name type="synonym">Pichia pijperi</name>
    <dbReference type="NCBI Taxonomy" id="599730"/>
    <lineage>
        <taxon>Eukaryota</taxon>
        <taxon>Fungi</taxon>
        <taxon>Dikarya</taxon>
        <taxon>Ascomycota</taxon>
        <taxon>Saccharomycotina</taxon>
        <taxon>Saccharomycetes</taxon>
        <taxon>Phaffomycetales</taxon>
        <taxon>Wickerhamomycetaceae</taxon>
        <taxon>Wickerhamomyces</taxon>
    </lineage>
</organism>
<feature type="region of interest" description="Disordered" evidence="1">
    <location>
        <begin position="679"/>
        <end position="745"/>
    </location>
</feature>
<proteinExistence type="predicted"/>
<dbReference type="OrthoDB" id="3980800at2759"/>
<dbReference type="EMBL" id="JAEUBG010003301">
    <property type="protein sequence ID" value="KAH3682966.1"/>
    <property type="molecule type" value="Genomic_DNA"/>
</dbReference>
<name>A0A9P8TL82_WICPI</name>
<feature type="region of interest" description="Disordered" evidence="1">
    <location>
        <begin position="621"/>
        <end position="641"/>
    </location>
</feature>
<accession>A0A9P8TL82</accession>
<sequence>MARRQSNKADSVSSKCTLTEAVGILKELQTSLEPRNRSSLPHARLSHTQLERLKVFINHTTAADVQKDMMFLVNFNSLCSSIHSTADVVTFEIILTIGIKLLCGVQDDFWFTLMKLETLVGPFPSNHRLIMLSTALKKEDIHCWKVARVILRLIQIKPETKEVFLQNLESSSLVLKFQLMKSNLVACFYIMELLELLGYHNGIRDILSLSIAFRGKQSVKKMTPRQLVSAKEKLLNAEILNNPTVFELDEFNIEKIESHSRDCLRFIQVSKHYITLVTLLDSSTVTFQFNITSVRNLQKDKVVLRFHLIQPPKSSNLIPATFPDLSIVTLRFANIDTCSKFNDLLGVKANMITMSTPRKISEPIEAIGLDEENTETSDQLKNNQNSNFSVRNDETATTSTTSKNAVKKNAVVKPKSKNKKLPTENDKEEYDIQGSPEFVPIGDTQDSSQSEIPNNITGFRDKGHVAAKSRLGTEMITSSLPFGNDNDIAESENGPALEKLSATRKTGATEVDENDMWDFLSIDASEPNKVSKPVAQKAPIALDRDSTPRISLERSKIQVTQTIKKLNIQSSSGNLYDQIYDQEGQTSPLITAQSRATTRVNQKRMETVDTYHDSEEEFQIQSDASYKPSFDPVQSRRTRPKRKLRSVVTDIDVDELVKETTRPLKKVKITSVKDRVNKDANLNTGGYVHKKPASRRSIDKDPMEAPKASSTESLKSADDITDEDADEEPEEEVAQGIASPTAPVSNMATSLTDQFKISATNIQARITAPALPTNSILSEAYTNQLQNQIFESITNFSNDLISKIKVINAEINKKIVNDLTNKYEYLFKELNVNFNNDVKEMVELIDDVKDLLHLDEDQIRKYIQAKKFMSQTQGSSASQI</sequence>
<reference evidence="2" key="1">
    <citation type="journal article" date="2021" name="Open Biol.">
        <title>Shared evolutionary footprints suggest mitochondrial oxidative damage underlies multiple complex I losses in fungi.</title>
        <authorList>
            <person name="Schikora-Tamarit M.A."/>
            <person name="Marcet-Houben M."/>
            <person name="Nosek J."/>
            <person name="Gabaldon T."/>
        </authorList>
    </citation>
    <scope>NUCLEOTIDE SEQUENCE</scope>
    <source>
        <strain evidence="2">CBS2887</strain>
    </source>
</reference>
<comment type="caution">
    <text evidence="2">The sequence shown here is derived from an EMBL/GenBank/DDBJ whole genome shotgun (WGS) entry which is preliminary data.</text>
</comment>
<keyword evidence="3" id="KW-1185">Reference proteome</keyword>